<accession>A0AAV4Y4X0</accession>
<proteinExistence type="predicted"/>
<comment type="caution">
    <text evidence="2">The sequence shown here is derived from an EMBL/GenBank/DDBJ whole genome shotgun (WGS) entry which is preliminary data.</text>
</comment>
<reference evidence="2 3" key="1">
    <citation type="submission" date="2021-06" db="EMBL/GenBank/DDBJ databases">
        <title>Caerostris extrusa draft genome.</title>
        <authorList>
            <person name="Kono N."/>
            <person name="Arakawa K."/>
        </authorList>
    </citation>
    <scope>NUCLEOTIDE SEQUENCE [LARGE SCALE GENOMIC DNA]</scope>
</reference>
<sequence length="112" mass="13198">MKWHQHNLPQTLKWTLQREIKMSPIQLRNHFQIPPKRLTCRDQTQDPSTKDPEIKNQFSPLNQMDSENSVAMPEKKIHMPPFFITPNESWPETCKVLTSTVESSSFIQRTIP</sequence>
<dbReference type="EMBL" id="BPLR01001395">
    <property type="protein sequence ID" value="GIZ02093.1"/>
    <property type="molecule type" value="Genomic_DNA"/>
</dbReference>
<evidence type="ECO:0000256" key="1">
    <source>
        <dbReference type="SAM" id="MobiDB-lite"/>
    </source>
</evidence>
<gene>
    <name evidence="2" type="ORF">CEXT_137601</name>
</gene>
<dbReference type="AlphaFoldDB" id="A0AAV4Y4X0"/>
<feature type="region of interest" description="Disordered" evidence="1">
    <location>
        <begin position="31"/>
        <end position="63"/>
    </location>
</feature>
<evidence type="ECO:0000313" key="2">
    <source>
        <dbReference type="EMBL" id="GIZ02093.1"/>
    </source>
</evidence>
<keyword evidence="3" id="KW-1185">Reference proteome</keyword>
<evidence type="ECO:0000313" key="3">
    <source>
        <dbReference type="Proteomes" id="UP001054945"/>
    </source>
</evidence>
<feature type="compositionally biased region" description="Basic and acidic residues" evidence="1">
    <location>
        <begin position="39"/>
        <end position="54"/>
    </location>
</feature>
<dbReference type="Proteomes" id="UP001054945">
    <property type="component" value="Unassembled WGS sequence"/>
</dbReference>
<name>A0AAV4Y4X0_CAEEX</name>
<protein>
    <submittedName>
        <fullName evidence="2">Uncharacterized protein</fullName>
    </submittedName>
</protein>
<organism evidence="2 3">
    <name type="scientific">Caerostris extrusa</name>
    <name type="common">Bark spider</name>
    <name type="synonym">Caerostris bankana</name>
    <dbReference type="NCBI Taxonomy" id="172846"/>
    <lineage>
        <taxon>Eukaryota</taxon>
        <taxon>Metazoa</taxon>
        <taxon>Ecdysozoa</taxon>
        <taxon>Arthropoda</taxon>
        <taxon>Chelicerata</taxon>
        <taxon>Arachnida</taxon>
        <taxon>Araneae</taxon>
        <taxon>Araneomorphae</taxon>
        <taxon>Entelegynae</taxon>
        <taxon>Araneoidea</taxon>
        <taxon>Araneidae</taxon>
        <taxon>Caerostris</taxon>
    </lineage>
</organism>